<feature type="compositionally biased region" description="Polar residues" evidence="1">
    <location>
        <begin position="228"/>
        <end position="242"/>
    </location>
</feature>
<evidence type="ECO:0000256" key="1">
    <source>
        <dbReference type="SAM" id="MobiDB-lite"/>
    </source>
</evidence>
<dbReference type="Proteomes" id="UP000623129">
    <property type="component" value="Unassembled WGS sequence"/>
</dbReference>
<protein>
    <submittedName>
        <fullName evidence="3">Cleavage site for pathogenic type III effector avirulence factor Avr</fullName>
    </submittedName>
</protein>
<sequence>MSQKGVPKFGVWNHPNAEKVRFSGNFDMLRKVRHDRSSMDRIPIQKTIDTNSHHKASATNSDIGERMRNVKSPDGYDMGQIWETLPKSAKSNPENVVSQTRQSRRPPPASIERRRHDLSPEKHQRVLTSLDDPKGRHERPRTGTSSGSTSALGYLPPENRHHRHPSSSSGSSRRDLLSSREEELMAKKSSTAPKFGKWNVDPNFTQEYTKEFSAVRNQKEKCVAAPSSIPTPQIQSYDMDTPQQKKHKGTKGRCLGCLFPRVKTY</sequence>
<feature type="region of interest" description="Disordered" evidence="1">
    <location>
        <begin position="223"/>
        <end position="251"/>
    </location>
</feature>
<feature type="compositionally biased region" description="Basic and acidic residues" evidence="1">
    <location>
        <begin position="172"/>
        <end position="186"/>
    </location>
</feature>
<feature type="domain" description="RIN4 pathogenic type III effector avirulence factor Avr cleavage site" evidence="2">
    <location>
        <begin position="188"/>
        <end position="219"/>
    </location>
</feature>
<evidence type="ECO:0000259" key="2">
    <source>
        <dbReference type="Pfam" id="PF05627"/>
    </source>
</evidence>
<accession>A0A833QGB1</accession>
<comment type="caution">
    <text evidence="3">The sequence shown here is derived from an EMBL/GenBank/DDBJ whole genome shotgun (WGS) entry which is preliminary data.</text>
</comment>
<feature type="compositionally biased region" description="Polar residues" evidence="1">
    <location>
        <begin position="89"/>
        <end position="101"/>
    </location>
</feature>
<evidence type="ECO:0000313" key="3">
    <source>
        <dbReference type="EMBL" id="KAF3326035.1"/>
    </source>
</evidence>
<dbReference type="Pfam" id="PF05627">
    <property type="entry name" value="AvrRpt-cleavage"/>
    <property type="match status" value="1"/>
</dbReference>
<feature type="compositionally biased region" description="Basic and acidic residues" evidence="1">
    <location>
        <begin position="111"/>
        <end position="124"/>
    </location>
</feature>
<organism evidence="3 4">
    <name type="scientific">Carex littledalei</name>
    <dbReference type="NCBI Taxonomy" id="544730"/>
    <lineage>
        <taxon>Eukaryota</taxon>
        <taxon>Viridiplantae</taxon>
        <taxon>Streptophyta</taxon>
        <taxon>Embryophyta</taxon>
        <taxon>Tracheophyta</taxon>
        <taxon>Spermatophyta</taxon>
        <taxon>Magnoliopsida</taxon>
        <taxon>Liliopsida</taxon>
        <taxon>Poales</taxon>
        <taxon>Cyperaceae</taxon>
        <taxon>Cyperoideae</taxon>
        <taxon>Cariceae</taxon>
        <taxon>Carex</taxon>
        <taxon>Carex subgen. Euthyceras</taxon>
    </lineage>
</organism>
<dbReference type="InterPro" id="IPR008700">
    <property type="entry name" value="TypeIII_avirulence_cleave"/>
</dbReference>
<dbReference type="AlphaFoldDB" id="A0A833QGB1"/>
<gene>
    <name evidence="3" type="ORF">FCM35_KLT09115</name>
</gene>
<dbReference type="EMBL" id="SWLB01000019">
    <property type="protein sequence ID" value="KAF3326035.1"/>
    <property type="molecule type" value="Genomic_DNA"/>
</dbReference>
<keyword evidence="4" id="KW-1185">Reference proteome</keyword>
<feature type="region of interest" description="Disordered" evidence="1">
    <location>
        <begin position="48"/>
        <end position="198"/>
    </location>
</feature>
<reference evidence="3" key="1">
    <citation type="submission" date="2020-01" db="EMBL/GenBank/DDBJ databases">
        <title>Genome sequence of Kobresia littledalei, the first chromosome-level genome in the family Cyperaceae.</title>
        <authorList>
            <person name="Qu G."/>
        </authorList>
    </citation>
    <scope>NUCLEOTIDE SEQUENCE</scope>
    <source>
        <strain evidence="3">C.B.Clarke</strain>
        <tissue evidence="3">Leaf</tissue>
    </source>
</reference>
<proteinExistence type="predicted"/>
<evidence type="ECO:0000313" key="4">
    <source>
        <dbReference type="Proteomes" id="UP000623129"/>
    </source>
</evidence>
<name>A0A833QGB1_9POAL</name>